<keyword evidence="3" id="KW-1185">Reference proteome</keyword>
<sequence>MALFGKLVAADQGEKRSKPLQLPPINNAQVFDERMLVGRVLNPEIQESLVKALVAFLSSMWKCEGRVHGIEMERGRFHFRCEEECVLQSVLDNRPYPFDG</sequence>
<dbReference type="Pfam" id="PF14111">
    <property type="entry name" value="DUF4283"/>
    <property type="match status" value="1"/>
</dbReference>
<dbReference type="Proteomes" id="UP000489600">
    <property type="component" value="Unassembled WGS sequence"/>
</dbReference>
<evidence type="ECO:0000313" key="2">
    <source>
        <dbReference type="EMBL" id="VVA90432.1"/>
    </source>
</evidence>
<comment type="caution">
    <text evidence="2">The sequence shown here is derived from an EMBL/GenBank/DDBJ whole genome shotgun (WGS) entry which is preliminary data.</text>
</comment>
<reference evidence="2" key="1">
    <citation type="submission" date="2019-07" db="EMBL/GenBank/DDBJ databases">
        <authorList>
            <person name="Dittberner H."/>
        </authorList>
    </citation>
    <scope>NUCLEOTIDE SEQUENCE [LARGE SCALE GENOMIC DNA]</scope>
</reference>
<protein>
    <recommendedName>
        <fullName evidence="1">DUF4283 domain-containing protein</fullName>
    </recommendedName>
</protein>
<gene>
    <name evidence="2" type="ORF">ANE_LOCUS877</name>
</gene>
<accession>A0A565AN39</accession>
<name>A0A565AN39_9BRAS</name>
<feature type="domain" description="DUF4283" evidence="1">
    <location>
        <begin position="34"/>
        <end position="99"/>
    </location>
</feature>
<dbReference type="AlphaFoldDB" id="A0A565AN39"/>
<organism evidence="2 3">
    <name type="scientific">Arabis nemorensis</name>
    <dbReference type="NCBI Taxonomy" id="586526"/>
    <lineage>
        <taxon>Eukaryota</taxon>
        <taxon>Viridiplantae</taxon>
        <taxon>Streptophyta</taxon>
        <taxon>Embryophyta</taxon>
        <taxon>Tracheophyta</taxon>
        <taxon>Spermatophyta</taxon>
        <taxon>Magnoliopsida</taxon>
        <taxon>eudicotyledons</taxon>
        <taxon>Gunneridae</taxon>
        <taxon>Pentapetalae</taxon>
        <taxon>rosids</taxon>
        <taxon>malvids</taxon>
        <taxon>Brassicales</taxon>
        <taxon>Brassicaceae</taxon>
        <taxon>Arabideae</taxon>
        <taxon>Arabis</taxon>
    </lineage>
</organism>
<dbReference type="OrthoDB" id="1108458at2759"/>
<dbReference type="EMBL" id="CABITT030000001">
    <property type="protein sequence ID" value="VVA90432.1"/>
    <property type="molecule type" value="Genomic_DNA"/>
</dbReference>
<evidence type="ECO:0000313" key="3">
    <source>
        <dbReference type="Proteomes" id="UP000489600"/>
    </source>
</evidence>
<dbReference type="InterPro" id="IPR025558">
    <property type="entry name" value="DUF4283"/>
</dbReference>
<evidence type="ECO:0000259" key="1">
    <source>
        <dbReference type="Pfam" id="PF14111"/>
    </source>
</evidence>
<proteinExistence type="predicted"/>